<evidence type="ECO:0000313" key="19">
    <source>
        <dbReference type="Proteomes" id="UP000061362"/>
    </source>
</evidence>
<dbReference type="OMA" id="NTAFMQN"/>
<dbReference type="InterPro" id="IPR054016">
    <property type="entry name" value="FKBP26_IF"/>
</dbReference>
<evidence type="ECO:0000313" key="16">
    <source>
        <dbReference type="EMBL" id="AKV84137.1"/>
    </source>
</evidence>
<protein>
    <recommendedName>
        <fullName evidence="9">Peptidyl-prolyl cis-trans isomerase</fullName>
        <ecNumber evidence="9">5.2.1.8</ecNumber>
    </recommendedName>
</protein>
<dbReference type="EMBL" id="CP012174">
    <property type="protein sequence ID" value="AKV79656.1"/>
    <property type="molecule type" value="Genomic_DNA"/>
</dbReference>
<keyword evidence="6" id="KW-0143">Chaperone</keyword>
<dbReference type="Pfam" id="PF22199">
    <property type="entry name" value="FKBP26_IF"/>
    <property type="match status" value="1"/>
</dbReference>
<keyword evidence="7 8" id="KW-0413">Isomerase</keyword>
<dbReference type="Proteomes" id="UP000029084">
    <property type="component" value="Chromosome"/>
</dbReference>
<keyword evidence="4" id="KW-0963">Cytoplasm</keyword>
<evidence type="ECO:0000313" key="13">
    <source>
        <dbReference type="EMBL" id="AKV77404.1"/>
    </source>
</evidence>
<reference evidence="19 20" key="2">
    <citation type="journal article" date="2015" name="Genome Announc.">
        <title>Complete Genome Sequences of Evolved Arsenate-Resistant Metallosphaera sedula Strains.</title>
        <authorList>
            <person name="Ai C."/>
            <person name="McCarthy S."/>
            <person name="Schackwitz W."/>
            <person name="Martin J."/>
            <person name="Lipzen A."/>
            <person name="Blum P."/>
        </authorList>
    </citation>
    <scope>NUCLEOTIDE SEQUENCE [LARGE SCALE GENOMIC DNA]</scope>
    <source>
        <strain evidence="14 20">ARS120-1</strain>
        <strain evidence="15 19">ARS120-2</strain>
        <strain evidence="12 22">ARS50-1</strain>
        <strain evidence="13 21">ARS50-2</strain>
    </source>
</reference>
<dbReference type="GO" id="GO:0003755">
    <property type="term" value="F:peptidyl-prolyl cis-trans isomerase activity"/>
    <property type="evidence" value="ECO:0007669"/>
    <property type="project" value="UniProtKB-UniRule"/>
</dbReference>
<dbReference type="EMBL" id="CP012172">
    <property type="protein sequence ID" value="AKV75168.1"/>
    <property type="molecule type" value="Genomic_DNA"/>
</dbReference>
<dbReference type="Gene3D" id="2.40.10.330">
    <property type="match status" value="1"/>
</dbReference>
<dbReference type="Proteomes" id="UP000062475">
    <property type="component" value="Chromosome"/>
</dbReference>
<dbReference type="Proteomes" id="UP000068832">
    <property type="component" value="Chromosome"/>
</dbReference>
<evidence type="ECO:0000256" key="5">
    <source>
        <dbReference type="ARBA" id="ARBA00023110"/>
    </source>
</evidence>
<dbReference type="EC" id="5.2.1.8" evidence="9"/>
<evidence type="ECO:0000259" key="10">
    <source>
        <dbReference type="PROSITE" id="PS50059"/>
    </source>
</evidence>
<dbReference type="PANTHER" id="PTHR47861">
    <property type="entry name" value="FKBP-TYPE PEPTIDYL-PROLYL CIS-TRANS ISOMERASE SLYD"/>
    <property type="match status" value="1"/>
</dbReference>
<evidence type="ECO:0000313" key="21">
    <source>
        <dbReference type="Proteomes" id="UP000062475"/>
    </source>
</evidence>
<dbReference type="InterPro" id="IPR001179">
    <property type="entry name" value="PPIase_FKBP_dom"/>
</dbReference>
<evidence type="ECO:0000256" key="8">
    <source>
        <dbReference type="PROSITE-ProRule" id="PRU00277"/>
    </source>
</evidence>
<dbReference type="InterPro" id="IPR040825">
    <property type="entry name" value="FKBP26_C"/>
</dbReference>
<reference evidence="16 18" key="3">
    <citation type="submission" date="2015-07" db="EMBL/GenBank/DDBJ databases">
        <title>Physiological, transcriptional responses and genome re-sequencing of acid resistant extremely thermoacidophilic Metallosphaera sedula SARC-M1.</title>
        <authorList>
            <person name="Ai C."/>
            <person name="McCarthy S."/>
            <person name="Eckrich V."/>
            <person name="Rudrappa D."/>
            <person name="Qiu G."/>
            <person name="Blum P."/>
        </authorList>
    </citation>
    <scope>NUCLEOTIDE SEQUENCE [LARGE SCALE GENOMIC DNA]</scope>
    <source>
        <strain evidence="16 18">SARC-M1</strain>
    </source>
</reference>
<feature type="domain" description="PPIase FKBP-type" evidence="10">
    <location>
        <begin position="5"/>
        <end position="94"/>
    </location>
</feature>
<evidence type="ECO:0000256" key="4">
    <source>
        <dbReference type="ARBA" id="ARBA00022490"/>
    </source>
</evidence>
<comment type="similarity">
    <text evidence="3 9">Belongs to the FKBP-type PPIase family.</text>
</comment>
<dbReference type="AlphaFoldDB" id="A0A088E9I9"/>
<evidence type="ECO:0000313" key="20">
    <source>
        <dbReference type="Proteomes" id="UP000062398"/>
    </source>
</evidence>
<dbReference type="Proteomes" id="UP000061362">
    <property type="component" value="Chromosome"/>
</dbReference>
<evidence type="ECO:0000256" key="1">
    <source>
        <dbReference type="ARBA" id="ARBA00000971"/>
    </source>
</evidence>
<dbReference type="PROSITE" id="PS50059">
    <property type="entry name" value="FKBP_PPIASE"/>
    <property type="match status" value="1"/>
</dbReference>
<dbReference type="Pfam" id="PF00254">
    <property type="entry name" value="FKBP_C"/>
    <property type="match status" value="1"/>
</dbReference>
<evidence type="ECO:0000256" key="7">
    <source>
        <dbReference type="ARBA" id="ARBA00023235"/>
    </source>
</evidence>
<accession>A0A088E9I9</accession>
<dbReference type="InterPro" id="IPR046357">
    <property type="entry name" value="PPIase_dom_sf"/>
</dbReference>
<dbReference type="SUPFAM" id="SSF54534">
    <property type="entry name" value="FKBP-like"/>
    <property type="match status" value="1"/>
</dbReference>
<gene>
    <name evidence="11" type="ORF">HA72_2256</name>
    <name evidence="12" type="ORF">MsedA_2311</name>
    <name evidence="13" type="ORF">MsedB_2314</name>
    <name evidence="14" type="ORF">MsedC_2311</name>
    <name evidence="15" type="ORF">MsedD_2312</name>
    <name evidence="16" type="ORF">MsedE_2315</name>
</gene>
<evidence type="ECO:0000256" key="6">
    <source>
        <dbReference type="ARBA" id="ARBA00023186"/>
    </source>
</evidence>
<dbReference type="GO" id="GO:0042026">
    <property type="term" value="P:protein refolding"/>
    <property type="evidence" value="ECO:0007669"/>
    <property type="project" value="UniProtKB-ARBA"/>
</dbReference>
<comment type="subcellular location">
    <subcellularLocation>
        <location evidence="2">Cytoplasm</location>
    </subcellularLocation>
</comment>
<organism evidence="11 17">
    <name type="scientific">Metallosphaera sedula</name>
    <dbReference type="NCBI Taxonomy" id="43687"/>
    <lineage>
        <taxon>Archaea</taxon>
        <taxon>Thermoproteota</taxon>
        <taxon>Thermoprotei</taxon>
        <taxon>Sulfolobales</taxon>
        <taxon>Sulfolobaceae</taxon>
        <taxon>Metallosphaera</taxon>
    </lineage>
</organism>
<dbReference type="GeneID" id="91756805"/>
<evidence type="ECO:0000256" key="9">
    <source>
        <dbReference type="RuleBase" id="RU003915"/>
    </source>
</evidence>
<dbReference type="Gene3D" id="3.10.50.40">
    <property type="match status" value="1"/>
</dbReference>
<evidence type="ECO:0000313" key="14">
    <source>
        <dbReference type="EMBL" id="AKV79656.1"/>
    </source>
</evidence>
<dbReference type="SMR" id="A0A088E9I9"/>
<keyword evidence="5 8" id="KW-0697">Rotamase</keyword>
<dbReference type="Proteomes" id="UP000062398">
    <property type="component" value="Chromosome"/>
</dbReference>
<dbReference type="PANTHER" id="PTHR47861:SF3">
    <property type="entry name" value="FKBP-TYPE PEPTIDYL-PROLYL CIS-TRANS ISOMERASE SLYD"/>
    <property type="match status" value="1"/>
</dbReference>
<evidence type="ECO:0000313" key="12">
    <source>
        <dbReference type="EMBL" id="AKV75168.1"/>
    </source>
</evidence>
<dbReference type="GO" id="GO:0005737">
    <property type="term" value="C:cytoplasm"/>
    <property type="evidence" value="ECO:0007669"/>
    <property type="project" value="UniProtKB-SubCell"/>
</dbReference>
<dbReference type="OrthoDB" id="8615at2157"/>
<dbReference type="EMBL" id="CP012176">
    <property type="protein sequence ID" value="AKV84137.1"/>
    <property type="molecule type" value="Genomic_DNA"/>
</dbReference>
<dbReference type="Gene3D" id="3.30.70.2210">
    <property type="match status" value="1"/>
</dbReference>
<dbReference type="RefSeq" id="WP_012022181.1">
    <property type="nucleotide sequence ID" value="NZ_AP019770.1"/>
</dbReference>
<reference evidence="11 17" key="1">
    <citation type="journal article" date="2014" name="J. Bacteriol.">
        <title>Role of an Archaeal PitA Transporter in the Copper and Arsenic Resistance of Metallosphaera sedula, an Extreme Thermoacidophile.</title>
        <authorList>
            <person name="McCarthy S."/>
            <person name="Ai C."/>
            <person name="Wheaton G."/>
            <person name="Tevatia R."/>
            <person name="Eckrich V."/>
            <person name="Kelly R."/>
            <person name="Blum P."/>
        </authorList>
    </citation>
    <scope>NUCLEOTIDE SEQUENCE [LARGE SCALE GENOMIC DNA]</scope>
    <source>
        <strain evidence="11 17">CuR1</strain>
    </source>
</reference>
<comment type="catalytic activity">
    <reaction evidence="1 8 9">
        <text>[protein]-peptidylproline (omega=180) = [protein]-peptidylproline (omega=0)</text>
        <dbReference type="Rhea" id="RHEA:16237"/>
        <dbReference type="Rhea" id="RHEA-COMP:10747"/>
        <dbReference type="Rhea" id="RHEA-COMP:10748"/>
        <dbReference type="ChEBI" id="CHEBI:83833"/>
        <dbReference type="ChEBI" id="CHEBI:83834"/>
        <dbReference type="EC" id="5.2.1.8"/>
    </reaction>
</comment>
<proteinExistence type="inferred from homology"/>
<evidence type="ECO:0000313" key="11">
    <source>
        <dbReference type="EMBL" id="AIM28377.1"/>
    </source>
</evidence>
<dbReference type="InterPro" id="IPR048261">
    <property type="entry name" value="SlpA/SlyD-like_ins_sf"/>
</dbReference>
<dbReference type="Pfam" id="PF18046">
    <property type="entry name" value="FKBP26_C"/>
    <property type="match status" value="1"/>
</dbReference>
<evidence type="ECO:0000256" key="3">
    <source>
        <dbReference type="ARBA" id="ARBA00006577"/>
    </source>
</evidence>
<dbReference type="EMBL" id="CP008822">
    <property type="protein sequence ID" value="AIM28377.1"/>
    <property type="molecule type" value="Genomic_DNA"/>
</dbReference>
<evidence type="ECO:0000313" key="15">
    <source>
        <dbReference type="EMBL" id="AKV81901.1"/>
    </source>
</evidence>
<dbReference type="Proteomes" id="UP000056255">
    <property type="component" value="Chromosome"/>
</dbReference>
<evidence type="ECO:0000313" key="17">
    <source>
        <dbReference type="Proteomes" id="UP000029084"/>
    </source>
</evidence>
<sequence>MFKEKDFIYIDYTGKVKNTGELVDTTIEEEAKKANIYSEGKKYEPQLVILGEHRLIKGLEDSLYNFELNEEKEIEIPPENAYGQRDPSKVKVMPLGEVRKQGITPYPGMPVRFSDGSVGTIKSVSGGRVYIDLNHPLAGKTLVYKVKVVKQVTDVKEKIQALINRWFSGVELPSAELSEDQKTLKITIPEKIFLLEDLQTRKLLLARDIIKYVLEDVVVVYQESYTKAFLTQ</sequence>
<evidence type="ECO:0000256" key="2">
    <source>
        <dbReference type="ARBA" id="ARBA00004496"/>
    </source>
</evidence>
<dbReference type="PATRIC" id="fig|43687.5.peg.2415"/>
<name>A0A088E9I9_9CREN</name>
<dbReference type="EMBL" id="CP012175">
    <property type="protein sequence ID" value="AKV81901.1"/>
    <property type="molecule type" value="Genomic_DNA"/>
</dbReference>
<evidence type="ECO:0000313" key="22">
    <source>
        <dbReference type="Proteomes" id="UP000068832"/>
    </source>
</evidence>
<evidence type="ECO:0000313" key="18">
    <source>
        <dbReference type="Proteomes" id="UP000056255"/>
    </source>
</evidence>
<dbReference type="EMBL" id="CP012173">
    <property type="protein sequence ID" value="AKV77404.1"/>
    <property type="molecule type" value="Genomic_DNA"/>
</dbReference>